<keyword evidence="7" id="KW-0472">Membrane</keyword>
<dbReference type="EMBL" id="AK419771">
    <property type="protein sequence ID" value="BAN38421.1"/>
    <property type="molecule type" value="mRNA"/>
</dbReference>
<evidence type="ECO:0000313" key="10">
    <source>
        <dbReference type="Proteomes" id="UP000078387"/>
    </source>
</evidence>
<dbReference type="Pfam" id="PF06079">
    <property type="entry name" value="Apyrase"/>
    <property type="match status" value="1"/>
</dbReference>
<feature type="transmembrane region" description="Helical" evidence="7">
    <location>
        <begin position="12"/>
        <end position="32"/>
    </location>
</feature>
<dbReference type="SUPFAM" id="SSF101887">
    <property type="entry name" value="Apyrase"/>
    <property type="match status" value="1"/>
</dbReference>
<feature type="binding site" evidence="6">
    <location>
        <position position="129"/>
    </location>
    <ligand>
        <name>Ca(2+)</name>
        <dbReference type="ChEBI" id="CHEBI:29108"/>
    </ligand>
</feature>
<protein>
    <submittedName>
        <fullName evidence="9">Apyrase putative</fullName>
    </submittedName>
    <submittedName>
        <fullName evidence="8">Apyrase, putative</fullName>
    </submittedName>
</protein>
<evidence type="ECO:0000256" key="6">
    <source>
        <dbReference type="PIRSR" id="PIRSR609283-1"/>
    </source>
</evidence>
<dbReference type="VEuPathDB" id="AmoebaDB:EHI8A_077140"/>
<dbReference type="PANTHER" id="PTHR13023">
    <property type="entry name" value="APYRASE"/>
    <property type="match status" value="1"/>
</dbReference>
<dbReference type="VEuPathDB" id="AmoebaDB:EHI5A_088210"/>
<gene>
    <name evidence="9" type="ORF">CL6EHI_103690</name>
</gene>
<reference evidence="8" key="1">
    <citation type="submission" date="2012-06" db="EMBL/GenBank/DDBJ databases">
        <title>Short 5' UTR of Entamoeba genes.</title>
        <authorList>
            <person name="Hiranuka K."/>
            <person name="Kumagai M."/>
            <person name="Wakaguri H."/>
            <person name="Suzuki Y."/>
            <person name="Sugano S."/>
            <person name="Watanabe J."/>
            <person name="Makioka A."/>
        </authorList>
    </citation>
    <scope>NUCLEOTIDE SEQUENCE</scope>
    <source>
        <strain evidence="8">HM-1:IMSS</strain>
    </source>
</reference>
<comment type="similarity">
    <text evidence="5">Belongs to the apyrase family.</text>
</comment>
<sequence>MNKKTILKVISYAVALIFLVIAFTTVLLIMFLNDDRYNSRLKEKEPFTYGDSMAGYRQYSPESKVFQVIFVSDNDKYNLDSTKKQHICKVHFGMLFKEKDEWKFNESVSKGFDVVSNYLYKTRGNEMSEIISFYDKLFVFDDKTGIGHQLDIKNKKFYARVIMADGNGTSDSAFKPEWATIVDDTLYLGSQGLDSLNVDGVIGRSNKYYIQKVKKNGVYETVDFSFVYKTIDNLLGVSSPGYTSMEAVVFSNVNRKWYFAPRKISNIAYNETYDNLYASGKYVVEFDENFQNPRVFTDSQFNKSHGFSSIKLIPYQEDVILYLKTFENEDKLETFIGMMNLEGKSLMKEKSLGANKFEGIEIIPLDI</sequence>
<dbReference type="Gene3D" id="2.120.10.100">
    <property type="entry name" value="Apyrase"/>
    <property type="match status" value="1"/>
</dbReference>
<dbReference type="eggNOG" id="KOG4494">
    <property type="taxonomic scope" value="Eukaryota"/>
</dbReference>
<feature type="binding site" evidence="6">
    <location>
        <position position="358"/>
    </location>
    <ligand>
        <name>Ca(2+)</name>
        <dbReference type="ChEBI" id="CHEBI:29108"/>
    </ligand>
</feature>
<evidence type="ECO:0000313" key="8">
    <source>
        <dbReference type="EMBL" id="BAN38421.1"/>
    </source>
</evidence>
<evidence type="ECO:0000256" key="3">
    <source>
        <dbReference type="ARBA" id="ARBA00022801"/>
    </source>
</evidence>
<evidence type="ECO:0000256" key="2">
    <source>
        <dbReference type="ARBA" id="ARBA00022723"/>
    </source>
</evidence>
<evidence type="ECO:0000256" key="7">
    <source>
        <dbReference type="SAM" id="Phobius"/>
    </source>
</evidence>
<dbReference type="GO" id="GO:0030166">
    <property type="term" value="P:proteoglycan biosynthetic process"/>
    <property type="evidence" value="ECO:0007669"/>
    <property type="project" value="TreeGrafter"/>
</dbReference>
<reference evidence="9 10" key="2">
    <citation type="submission" date="2016-05" db="EMBL/GenBank/DDBJ databases">
        <title>First whole genome sequencing of Entamoeba histolytica HM1:IMSS-clone-6.</title>
        <authorList>
            <person name="Mukherjee Avik.K."/>
            <person name="Izumyama S."/>
            <person name="Nakada-Tsukui K."/>
            <person name="Nozaki T."/>
        </authorList>
    </citation>
    <scope>NUCLEOTIDE SEQUENCE [LARGE SCALE GENOMIC DNA]</scope>
    <source>
        <strain evidence="9 10">HM1:IMSS clone 6</strain>
    </source>
</reference>
<dbReference type="FunFam" id="2.120.10.100:FF:000002">
    <property type="entry name" value="Apyrase, putative"/>
    <property type="match status" value="1"/>
</dbReference>
<dbReference type="AlphaFoldDB" id="A0A060N5G9"/>
<dbReference type="GO" id="GO:0045134">
    <property type="term" value="F:UDP phosphatase activity"/>
    <property type="evidence" value="ECO:0007669"/>
    <property type="project" value="TreeGrafter"/>
</dbReference>
<evidence type="ECO:0000256" key="4">
    <source>
        <dbReference type="ARBA" id="ARBA00022837"/>
    </source>
</evidence>
<accession>A0A060N5G9</accession>
<accession>A0A175JG95</accession>
<dbReference type="Proteomes" id="UP000078387">
    <property type="component" value="Unassembled WGS sequence"/>
</dbReference>
<keyword evidence="4 6" id="KW-0106">Calcium</keyword>
<feature type="binding site" evidence="6">
    <location>
        <position position="308"/>
    </location>
    <ligand>
        <name>Ca(2+)</name>
        <dbReference type="ChEBI" id="CHEBI:29108"/>
    </ligand>
</feature>
<dbReference type="InterPro" id="IPR009283">
    <property type="entry name" value="Apyrase"/>
</dbReference>
<dbReference type="VEuPathDB" id="AmoebaDB:EHI_103690"/>
<dbReference type="GO" id="GO:0005509">
    <property type="term" value="F:calcium ion binding"/>
    <property type="evidence" value="ECO:0007669"/>
    <property type="project" value="InterPro"/>
</dbReference>
<dbReference type="InterPro" id="IPR036258">
    <property type="entry name" value="Apyrase_sf"/>
</dbReference>
<dbReference type="PANTHER" id="PTHR13023:SF3">
    <property type="entry name" value="SOLUBLE CALCIUM-ACTIVATED NUCLEOTIDASE 1"/>
    <property type="match status" value="1"/>
</dbReference>
<feature type="binding site" evidence="6">
    <location>
        <position position="128"/>
    </location>
    <ligand>
        <name>Ca(2+)</name>
        <dbReference type="ChEBI" id="CHEBI:29108"/>
    </ligand>
</feature>
<keyword evidence="7" id="KW-0812">Transmembrane</keyword>
<evidence type="ECO:0000313" key="9">
    <source>
        <dbReference type="EMBL" id="GAT92710.1"/>
    </source>
</evidence>
<evidence type="ECO:0000256" key="1">
    <source>
        <dbReference type="ARBA" id="ARBA00001913"/>
    </source>
</evidence>
<organism evidence="8">
    <name type="scientific">Entamoeba histolytica</name>
    <dbReference type="NCBI Taxonomy" id="5759"/>
    <lineage>
        <taxon>Eukaryota</taxon>
        <taxon>Amoebozoa</taxon>
        <taxon>Evosea</taxon>
        <taxon>Archamoebae</taxon>
        <taxon>Mastigamoebida</taxon>
        <taxon>Entamoebidae</taxon>
        <taxon>Entamoeba</taxon>
    </lineage>
</organism>
<keyword evidence="3" id="KW-0378">Hydrolase</keyword>
<dbReference type="VEuPathDB" id="AmoebaDB:EHI7A_055790"/>
<feature type="binding site" evidence="6">
    <location>
        <position position="246"/>
    </location>
    <ligand>
        <name>Ca(2+)</name>
        <dbReference type="ChEBI" id="CHEBI:29108"/>
    </ligand>
</feature>
<dbReference type="VEuPathDB" id="AmoebaDB:KM1_105970"/>
<dbReference type="EMBL" id="BDEQ01000001">
    <property type="protein sequence ID" value="GAT92710.1"/>
    <property type="molecule type" value="Genomic_DNA"/>
</dbReference>
<proteinExistence type="evidence at transcript level"/>
<dbReference type="GO" id="GO:0004382">
    <property type="term" value="F:GDP phosphatase activity"/>
    <property type="evidence" value="ECO:0007669"/>
    <property type="project" value="TreeGrafter"/>
</dbReference>
<keyword evidence="2 6" id="KW-0479">Metal-binding</keyword>
<name>A0A060N5G9_ENTHI</name>
<evidence type="ECO:0000256" key="5">
    <source>
        <dbReference type="ARBA" id="ARBA00025738"/>
    </source>
</evidence>
<keyword evidence="7" id="KW-1133">Transmembrane helix</keyword>
<feature type="binding site" evidence="6">
    <location>
        <position position="177"/>
    </location>
    <ligand>
        <name>Ca(2+)</name>
        <dbReference type="ChEBI" id="CHEBI:29108"/>
    </ligand>
</feature>
<comment type="cofactor">
    <cofactor evidence="1 6">
        <name>Ca(2+)</name>
        <dbReference type="ChEBI" id="CHEBI:29108"/>
    </cofactor>
</comment>